<dbReference type="OrthoDB" id="7159482at2"/>
<evidence type="ECO:0000313" key="2">
    <source>
        <dbReference type="EMBL" id="SHM39747.1"/>
    </source>
</evidence>
<reference evidence="2" key="2">
    <citation type="submission" date="2016-11" db="EMBL/GenBank/DDBJ databases">
        <authorList>
            <person name="Jaros S."/>
            <person name="Januszkiewicz K."/>
            <person name="Wedrychowicz H."/>
        </authorList>
    </citation>
    <scope>NUCLEOTIDE SEQUENCE [LARGE SCALE GENOMIC DNA]</scope>
    <source>
        <strain evidence="2">DSM 6637</strain>
    </source>
</reference>
<dbReference type="InterPro" id="IPR021252">
    <property type="entry name" value="DUF2794"/>
</dbReference>
<name>A0A1M7IH55_9RHOB</name>
<evidence type="ECO:0000313" key="3">
    <source>
        <dbReference type="Proteomes" id="UP000184444"/>
    </source>
</evidence>
<proteinExistence type="predicted"/>
<evidence type="ECO:0000313" key="1">
    <source>
        <dbReference type="EMBL" id="HHW34243.1"/>
    </source>
</evidence>
<dbReference type="EMBL" id="FRCK01000008">
    <property type="protein sequence ID" value="SHM39747.1"/>
    <property type="molecule type" value="Genomic_DNA"/>
</dbReference>
<dbReference type="Proteomes" id="UP000580830">
    <property type="component" value="Unassembled WGS sequence"/>
</dbReference>
<accession>A0A1M7IH55</accession>
<dbReference type="Pfam" id="PF10984">
    <property type="entry name" value="DUF2794"/>
    <property type="match status" value="1"/>
</dbReference>
<dbReference type="AlphaFoldDB" id="A0A1M7IH55"/>
<dbReference type="Proteomes" id="UP000184444">
    <property type="component" value="Unassembled WGS sequence"/>
</dbReference>
<dbReference type="STRING" id="53463.SAMN05444389_108117"/>
<dbReference type="EMBL" id="DULP01000131">
    <property type="protein sequence ID" value="HHW34243.1"/>
    <property type="molecule type" value="Genomic_DNA"/>
</dbReference>
<dbReference type="RefSeq" id="WP_073067495.1">
    <property type="nucleotide sequence ID" value="NZ_DAOKYZ010000051.1"/>
</dbReference>
<evidence type="ECO:0000313" key="4">
    <source>
        <dbReference type="Proteomes" id="UP000580830"/>
    </source>
</evidence>
<organism evidence="2 3">
    <name type="scientific">Paracoccus solventivorans</name>
    <dbReference type="NCBI Taxonomy" id="53463"/>
    <lineage>
        <taxon>Bacteria</taxon>
        <taxon>Pseudomonadati</taxon>
        <taxon>Pseudomonadota</taxon>
        <taxon>Alphaproteobacteria</taxon>
        <taxon>Rhodobacterales</taxon>
        <taxon>Paracoccaceae</taxon>
        <taxon>Paracoccus</taxon>
    </lineage>
</organism>
<sequence>MTIQPAAPPFSAPDVVAFDRRELAVILSLYGRMVAAGEWRDYGMSFLRDMAVFSVFRRAAEHPLYRIEKRPRLRNAQGMYAVVGMDGQILRRGHDLAVVLRVLERKLIRPV</sequence>
<protein>
    <submittedName>
        <fullName evidence="1">DUF2794 domain-containing protein</fullName>
    </submittedName>
</protein>
<reference evidence="3" key="1">
    <citation type="submission" date="2016-11" db="EMBL/GenBank/DDBJ databases">
        <authorList>
            <person name="Varghese N."/>
            <person name="Submissions S."/>
        </authorList>
    </citation>
    <scope>NUCLEOTIDE SEQUENCE [LARGE SCALE GENOMIC DNA]</scope>
    <source>
        <strain evidence="3">DSM 6637</strain>
    </source>
</reference>
<keyword evidence="3" id="KW-1185">Reference proteome</keyword>
<gene>
    <name evidence="1" type="ORF">GXX24_08920</name>
    <name evidence="2" type="ORF">SAMN05444389_108117</name>
</gene>
<reference evidence="1 4" key="3">
    <citation type="journal article" date="2020" name="Biotechnol. Biofuels">
        <title>New insights from the biogas microbiome by comprehensive genome-resolved metagenomics of nearly 1600 species originating from multiple anaerobic digesters.</title>
        <authorList>
            <person name="Campanaro S."/>
            <person name="Treu L."/>
            <person name="Rodriguez-R L.M."/>
            <person name="Kovalovszki A."/>
            <person name="Ziels R.M."/>
            <person name="Maus I."/>
            <person name="Zhu X."/>
            <person name="Kougias P.G."/>
            <person name="Basile A."/>
            <person name="Luo G."/>
            <person name="Schluter A."/>
            <person name="Konstantinidis K.T."/>
            <person name="Angelidaki I."/>
        </authorList>
    </citation>
    <scope>NUCLEOTIDE SEQUENCE [LARGE SCALE GENOMIC DNA]</scope>
    <source>
        <strain evidence="1">AS04akNAM_125</strain>
    </source>
</reference>